<accession>A0A0C2S8L0</accession>
<evidence type="ECO:0000313" key="3">
    <source>
        <dbReference type="EMBL" id="KIL59110.1"/>
    </source>
</evidence>
<dbReference type="EMBL" id="KN818322">
    <property type="protein sequence ID" value="KIL59110.1"/>
    <property type="molecule type" value="Genomic_DNA"/>
</dbReference>
<feature type="region of interest" description="Disordered" evidence="1">
    <location>
        <begin position="1"/>
        <end position="72"/>
    </location>
</feature>
<proteinExistence type="predicted"/>
<dbReference type="AlphaFoldDB" id="A0A0C2S8L0"/>
<dbReference type="Pfam" id="PF20415">
    <property type="entry name" value="DUF6699"/>
    <property type="match status" value="1"/>
</dbReference>
<dbReference type="STRING" id="946122.A0A0C2S8L0"/>
<feature type="compositionally biased region" description="Polar residues" evidence="1">
    <location>
        <begin position="52"/>
        <end position="63"/>
    </location>
</feature>
<sequence length="336" mass="37288">MTGPHVYGANSTYPTPHQTPYTGYYNTPQHSPFIPPADLGNHPPSPYRGSSPLPTTAELTPNTGPVPFPGTYDGGGYPTYPYTRPRAPSYHGPPYTSPFVPPVAPLAPNTPPWPRQQRLSNPMYPGVVPGAVYPVSPWSGVTTPLPGTFVDPSGSFSLHPFLDGETPRLDFMLNLALQTFAPMQSIPNGPHVPVPPDILSQPATHPPVYRLKIVCDQLLDWPITLEYDPEQYRQQTGAMLSYPPPITMGDVLSQVHKTLHGRISHHDWAKIDERKRYKITQAYTARCMTAPSMEHLMRSDGVKKVDYLLDKVWFRGLVRTNDGPEVLKLIVSRRAN</sequence>
<dbReference type="Proteomes" id="UP000054549">
    <property type="component" value="Unassembled WGS sequence"/>
</dbReference>
<dbReference type="InParanoid" id="A0A0C2S8L0"/>
<evidence type="ECO:0000256" key="1">
    <source>
        <dbReference type="SAM" id="MobiDB-lite"/>
    </source>
</evidence>
<protein>
    <recommendedName>
        <fullName evidence="2">DUF6699 domain-containing protein</fullName>
    </recommendedName>
</protein>
<gene>
    <name evidence="3" type="ORF">M378DRAFT_85514</name>
</gene>
<feature type="compositionally biased region" description="Polar residues" evidence="1">
    <location>
        <begin position="9"/>
        <end position="30"/>
    </location>
</feature>
<reference evidence="3 4" key="1">
    <citation type="submission" date="2014-04" db="EMBL/GenBank/DDBJ databases">
        <title>Evolutionary Origins and Diversification of the Mycorrhizal Mutualists.</title>
        <authorList>
            <consortium name="DOE Joint Genome Institute"/>
            <consortium name="Mycorrhizal Genomics Consortium"/>
            <person name="Kohler A."/>
            <person name="Kuo A."/>
            <person name="Nagy L.G."/>
            <person name="Floudas D."/>
            <person name="Copeland A."/>
            <person name="Barry K.W."/>
            <person name="Cichocki N."/>
            <person name="Veneault-Fourrey C."/>
            <person name="LaButti K."/>
            <person name="Lindquist E.A."/>
            <person name="Lipzen A."/>
            <person name="Lundell T."/>
            <person name="Morin E."/>
            <person name="Murat C."/>
            <person name="Riley R."/>
            <person name="Ohm R."/>
            <person name="Sun H."/>
            <person name="Tunlid A."/>
            <person name="Henrissat B."/>
            <person name="Grigoriev I.V."/>
            <person name="Hibbett D.S."/>
            <person name="Martin F."/>
        </authorList>
    </citation>
    <scope>NUCLEOTIDE SEQUENCE [LARGE SCALE GENOMIC DNA]</scope>
    <source>
        <strain evidence="3 4">Koide BX008</strain>
    </source>
</reference>
<organism evidence="3 4">
    <name type="scientific">Amanita muscaria (strain Koide BX008)</name>
    <dbReference type="NCBI Taxonomy" id="946122"/>
    <lineage>
        <taxon>Eukaryota</taxon>
        <taxon>Fungi</taxon>
        <taxon>Dikarya</taxon>
        <taxon>Basidiomycota</taxon>
        <taxon>Agaricomycotina</taxon>
        <taxon>Agaricomycetes</taxon>
        <taxon>Agaricomycetidae</taxon>
        <taxon>Agaricales</taxon>
        <taxon>Pluteineae</taxon>
        <taxon>Amanitaceae</taxon>
        <taxon>Amanita</taxon>
    </lineage>
</organism>
<evidence type="ECO:0000259" key="2">
    <source>
        <dbReference type="Pfam" id="PF20415"/>
    </source>
</evidence>
<evidence type="ECO:0000313" key="4">
    <source>
        <dbReference type="Proteomes" id="UP000054549"/>
    </source>
</evidence>
<keyword evidence="4" id="KW-1185">Reference proteome</keyword>
<feature type="domain" description="DUF6699" evidence="2">
    <location>
        <begin position="194"/>
        <end position="323"/>
    </location>
</feature>
<dbReference type="OrthoDB" id="3251728at2759"/>
<name>A0A0C2S8L0_AMAMK</name>
<dbReference type="InterPro" id="IPR046522">
    <property type="entry name" value="DUF6699"/>
</dbReference>
<dbReference type="HOGENOM" id="CLU_066470_0_0_1"/>